<dbReference type="SUPFAM" id="SSF49344">
    <property type="entry name" value="CBD9-like"/>
    <property type="match status" value="1"/>
</dbReference>
<feature type="domain" description="DUF5916" evidence="3">
    <location>
        <begin position="245"/>
        <end position="844"/>
    </location>
</feature>
<feature type="domain" description="Carbohydrate-binding" evidence="2">
    <location>
        <begin position="54"/>
        <end position="236"/>
    </location>
</feature>
<gene>
    <name evidence="4" type="ORF">ACFSKP_09655</name>
</gene>
<feature type="chain" id="PRO_5045772808" evidence="1">
    <location>
        <begin position="29"/>
        <end position="847"/>
    </location>
</feature>
<evidence type="ECO:0000313" key="4">
    <source>
        <dbReference type="EMBL" id="MFD2246518.1"/>
    </source>
</evidence>
<evidence type="ECO:0000259" key="2">
    <source>
        <dbReference type="Pfam" id="PF06452"/>
    </source>
</evidence>
<name>A0ABW5CWX9_9BACT</name>
<dbReference type="Pfam" id="PF06452">
    <property type="entry name" value="CBM9_1"/>
    <property type="match status" value="1"/>
</dbReference>
<organism evidence="4 5">
    <name type="scientific">Pontibacter ruber</name>
    <dbReference type="NCBI Taxonomy" id="1343895"/>
    <lineage>
        <taxon>Bacteria</taxon>
        <taxon>Pseudomonadati</taxon>
        <taxon>Bacteroidota</taxon>
        <taxon>Cytophagia</taxon>
        <taxon>Cytophagales</taxon>
        <taxon>Hymenobacteraceae</taxon>
        <taxon>Pontibacter</taxon>
    </lineage>
</organism>
<dbReference type="Pfam" id="PF19313">
    <property type="entry name" value="DUF5916"/>
    <property type="match status" value="1"/>
</dbReference>
<dbReference type="RefSeq" id="WP_250428306.1">
    <property type="nucleotide sequence ID" value="NZ_JALPRR010000001.1"/>
</dbReference>
<sequence>MKKSLLTSVYMFLCLLCCCSFVSSSVRAQSQPQQKAPAAPKQLEALRITEPPKVDGVLDEAIWQQAQVATNFIQNRPNPGPPEVHPTEVRILYDDEAIYVGAVMHDVSQDSIFRQLGQRDDLGNTDFFGVFLDTYNDQLNGFGFFTTPAGVQLDARYSSNGEDWSWNAVWESNATIQGTNWVAEFRIPYSAIRFSSKPEQLWGLNFMRNRQSTKQGYFWNHVDPAKDGFANQWGKLKGLKNIEAPLRLSFTPYISAYAESIPQISESSDNVNYRSDYNFGGGMDVKYGINDAFTLDMTLIPDFSQVQSDNQVLNLSPFEVQYNENRPFFMEGTELFNKGDFLYSRRIGGRPVNMLTGDDEEKLGIRIIDNPIETKMLNGTKVSGRTDSGLGVGVFNAVVGRQYATVEDTLGNRFKMQTQPLTNYNITVFDQSLKNNSYITLLNNNVMRQGSTYDANLTAMLFRLVDKTNTYAIEGKAALSQKYVADSADLGHTYRIGLSKMSGNFQVYASHTLISDTYDPNDLGINFVDNSMEENLQFNYNFYQPFWKFLNMYTSLGAVYARRYKPDTFQNFVVYGQVNATTKNFLSLGLNFNLEPVTTYDFFEPRVDGWYYTFPTNYSAGGYISSDYRKKFALDLRGSYRWFDENSRSNYSYTIAPRYRVNDKLMFVYNFTRDLRLDDMGFANQFKFDENGDKKEEQLVIFGLRDVNATSSSLTSSYSFNNRMSLSLRARHYWSKAEYNQYYRLATDGHLSPDSYPNGYNGKYKDKNHNINFNVFNIDMVYSWWFAPGSEISIVWKNAIHESKDVVVPRYLDNFSNTISSPQNNSISVKLLYYIDYLTLKKRFTKA</sequence>
<dbReference type="InterPro" id="IPR045670">
    <property type="entry name" value="DUF5916"/>
</dbReference>
<dbReference type="Proteomes" id="UP001597374">
    <property type="component" value="Unassembled WGS sequence"/>
</dbReference>
<evidence type="ECO:0000256" key="1">
    <source>
        <dbReference type="SAM" id="SignalP"/>
    </source>
</evidence>
<dbReference type="InterPro" id="IPR010502">
    <property type="entry name" value="Carb-bd_dom_fam9"/>
</dbReference>
<dbReference type="CDD" id="cd09618">
    <property type="entry name" value="CBM9_like_2"/>
    <property type="match status" value="1"/>
</dbReference>
<accession>A0ABW5CWX9</accession>
<reference evidence="5" key="1">
    <citation type="journal article" date="2019" name="Int. J. Syst. Evol. Microbiol.">
        <title>The Global Catalogue of Microorganisms (GCM) 10K type strain sequencing project: providing services to taxonomists for standard genome sequencing and annotation.</title>
        <authorList>
            <consortium name="The Broad Institute Genomics Platform"/>
            <consortium name="The Broad Institute Genome Sequencing Center for Infectious Disease"/>
            <person name="Wu L."/>
            <person name="Ma J."/>
        </authorList>
    </citation>
    <scope>NUCLEOTIDE SEQUENCE [LARGE SCALE GENOMIC DNA]</scope>
    <source>
        <strain evidence="5">CGMCC 4.1782</strain>
    </source>
</reference>
<evidence type="ECO:0000313" key="5">
    <source>
        <dbReference type="Proteomes" id="UP001597374"/>
    </source>
</evidence>
<comment type="caution">
    <text evidence="4">The sequence shown here is derived from an EMBL/GenBank/DDBJ whole genome shotgun (WGS) entry which is preliminary data.</text>
</comment>
<evidence type="ECO:0000259" key="3">
    <source>
        <dbReference type="Pfam" id="PF19313"/>
    </source>
</evidence>
<dbReference type="EMBL" id="JBHUIM010000001">
    <property type="protein sequence ID" value="MFD2246518.1"/>
    <property type="molecule type" value="Genomic_DNA"/>
</dbReference>
<keyword evidence="5" id="KW-1185">Reference proteome</keyword>
<dbReference type="Gene3D" id="2.60.40.1190">
    <property type="match status" value="1"/>
</dbReference>
<keyword evidence="1" id="KW-0732">Signal</keyword>
<feature type="signal peptide" evidence="1">
    <location>
        <begin position="1"/>
        <end position="28"/>
    </location>
</feature>
<protein>
    <submittedName>
        <fullName evidence="4">DUF5916 domain-containing protein</fullName>
    </submittedName>
</protein>
<proteinExistence type="predicted"/>